<dbReference type="eggNOG" id="KOG2780">
    <property type="taxonomic scope" value="Eukaryota"/>
</dbReference>
<dbReference type="PROSITE" id="PS50833">
    <property type="entry name" value="BRIX"/>
    <property type="match status" value="1"/>
</dbReference>
<dbReference type="AlphaFoldDB" id="A0A0L0S9K7"/>
<dbReference type="PANTHER" id="PTHR22734:SF3">
    <property type="entry name" value="RIBOSOME PRODUCTION FACTOR 1"/>
    <property type="match status" value="1"/>
</dbReference>
<keyword evidence="4" id="KW-1185">Reference proteome</keyword>
<organism evidence="3 4">
    <name type="scientific">Allomyces macrogynus (strain ATCC 38327)</name>
    <name type="common">Allomyces javanicus var. macrogynus</name>
    <dbReference type="NCBI Taxonomy" id="578462"/>
    <lineage>
        <taxon>Eukaryota</taxon>
        <taxon>Fungi</taxon>
        <taxon>Fungi incertae sedis</taxon>
        <taxon>Blastocladiomycota</taxon>
        <taxon>Blastocladiomycetes</taxon>
        <taxon>Blastocladiales</taxon>
        <taxon>Blastocladiaceae</taxon>
        <taxon>Allomyces</taxon>
    </lineage>
</organism>
<dbReference type="GO" id="GO:0042134">
    <property type="term" value="F:rRNA primary transcript binding"/>
    <property type="evidence" value="ECO:0007669"/>
    <property type="project" value="InterPro"/>
</dbReference>
<dbReference type="STRING" id="578462.A0A0L0S9K7"/>
<feature type="compositionally biased region" description="Basic and acidic residues" evidence="1">
    <location>
        <begin position="1"/>
        <end position="32"/>
    </location>
</feature>
<dbReference type="Pfam" id="PF04427">
    <property type="entry name" value="Brix"/>
    <property type="match status" value="1"/>
</dbReference>
<gene>
    <name evidence="3" type="ORF">AMAG_03473</name>
</gene>
<evidence type="ECO:0000313" key="3">
    <source>
        <dbReference type="EMBL" id="KNE59137.1"/>
    </source>
</evidence>
<dbReference type="PANTHER" id="PTHR22734">
    <property type="entry name" value="U3 SMALL NUCLEOLAR RIBONUCLEOPROTEIN PROTEIN IMP4"/>
    <property type="match status" value="1"/>
</dbReference>
<dbReference type="SUPFAM" id="SSF52954">
    <property type="entry name" value="Class II aaRS ABD-related"/>
    <property type="match status" value="1"/>
</dbReference>
<dbReference type="OMA" id="AWIISNK"/>
<dbReference type="GO" id="GO:0005730">
    <property type="term" value="C:nucleolus"/>
    <property type="evidence" value="ECO:0007669"/>
    <property type="project" value="TreeGrafter"/>
</dbReference>
<dbReference type="Proteomes" id="UP000054350">
    <property type="component" value="Unassembled WGS sequence"/>
</dbReference>
<dbReference type="EMBL" id="GG745334">
    <property type="protein sequence ID" value="KNE59137.1"/>
    <property type="molecule type" value="Genomic_DNA"/>
</dbReference>
<dbReference type="Gene3D" id="3.40.50.10480">
    <property type="entry name" value="Probable brix-domain ribosomal biogenesis protein"/>
    <property type="match status" value="1"/>
</dbReference>
<dbReference type="InterPro" id="IPR007109">
    <property type="entry name" value="Brix"/>
</dbReference>
<sequence>MKNPSEIRNKHKREEIYQKLKAEKSRKQIEERKRRKKAGGGEPGTARGPHRFSSERLKNNVPKTIDNTKEYQEAIVEDDEEVFADEDSDEFASFFTGGQPPKICVTTSMRPSADLHIFAKEFASLFPTAEVRKRGTFDIKDIVKFCTNREFTDLVIIHEDKKQDGPNAVIFIHLPDGPTAYFKLSNVRLSKEIQGHGRATPHLPEVILNNFNTRLGHTIGRFFASMFPPVPEFMGRQVVTFHNQRDFIFVRRHRYMFENKEKVELQELGPQFTLKLKWLQRGTFDTRFGDYEFSFSQKMETSRRKFFL</sequence>
<accession>A0A0L0S9K7</accession>
<dbReference type="InterPro" id="IPR044281">
    <property type="entry name" value="IMP4/RPF1"/>
</dbReference>
<protein>
    <recommendedName>
        <fullName evidence="2">Brix domain-containing protein</fullName>
    </recommendedName>
</protein>
<name>A0A0L0S9K7_ALLM3</name>
<dbReference type="GO" id="GO:0000460">
    <property type="term" value="P:maturation of 5.8S rRNA"/>
    <property type="evidence" value="ECO:0007669"/>
    <property type="project" value="TreeGrafter"/>
</dbReference>
<proteinExistence type="predicted"/>
<evidence type="ECO:0000259" key="2">
    <source>
        <dbReference type="PROSITE" id="PS50833"/>
    </source>
</evidence>
<dbReference type="SMART" id="SM00879">
    <property type="entry name" value="Brix"/>
    <property type="match status" value="1"/>
</dbReference>
<feature type="region of interest" description="Disordered" evidence="1">
    <location>
        <begin position="1"/>
        <end position="61"/>
    </location>
</feature>
<evidence type="ECO:0000313" key="4">
    <source>
        <dbReference type="Proteomes" id="UP000054350"/>
    </source>
</evidence>
<dbReference type="OrthoDB" id="264354at2759"/>
<reference evidence="3 4" key="1">
    <citation type="submission" date="2009-11" db="EMBL/GenBank/DDBJ databases">
        <title>Annotation of Allomyces macrogynus ATCC 38327.</title>
        <authorList>
            <consortium name="The Broad Institute Genome Sequencing Platform"/>
            <person name="Russ C."/>
            <person name="Cuomo C."/>
            <person name="Burger G."/>
            <person name="Gray M.W."/>
            <person name="Holland P.W.H."/>
            <person name="King N."/>
            <person name="Lang F.B.F."/>
            <person name="Roger A.J."/>
            <person name="Ruiz-Trillo I."/>
            <person name="Young S.K."/>
            <person name="Zeng Q."/>
            <person name="Gargeya S."/>
            <person name="Fitzgerald M."/>
            <person name="Haas B."/>
            <person name="Abouelleil A."/>
            <person name="Alvarado L."/>
            <person name="Arachchi H.M."/>
            <person name="Berlin A."/>
            <person name="Chapman S.B."/>
            <person name="Gearin G."/>
            <person name="Goldberg J."/>
            <person name="Griggs A."/>
            <person name="Gujja S."/>
            <person name="Hansen M."/>
            <person name="Heiman D."/>
            <person name="Howarth C."/>
            <person name="Larimer J."/>
            <person name="Lui A."/>
            <person name="MacDonald P.J.P."/>
            <person name="McCowen C."/>
            <person name="Montmayeur A."/>
            <person name="Murphy C."/>
            <person name="Neiman D."/>
            <person name="Pearson M."/>
            <person name="Priest M."/>
            <person name="Roberts A."/>
            <person name="Saif S."/>
            <person name="Shea T."/>
            <person name="Sisk P."/>
            <person name="Stolte C."/>
            <person name="Sykes S."/>
            <person name="Wortman J."/>
            <person name="Nusbaum C."/>
            <person name="Birren B."/>
        </authorList>
    </citation>
    <scope>NUCLEOTIDE SEQUENCE [LARGE SCALE GENOMIC DNA]</scope>
    <source>
        <strain evidence="3 4">ATCC 38327</strain>
    </source>
</reference>
<evidence type="ECO:0000256" key="1">
    <source>
        <dbReference type="SAM" id="MobiDB-lite"/>
    </source>
</evidence>
<reference evidence="4" key="2">
    <citation type="submission" date="2009-11" db="EMBL/GenBank/DDBJ databases">
        <title>The Genome Sequence of Allomyces macrogynus strain ATCC 38327.</title>
        <authorList>
            <consortium name="The Broad Institute Genome Sequencing Platform"/>
            <person name="Russ C."/>
            <person name="Cuomo C."/>
            <person name="Shea T."/>
            <person name="Young S.K."/>
            <person name="Zeng Q."/>
            <person name="Koehrsen M."/>
            <person name="Haas B."/>
            <person name="Borodovsky M."/>
            <person name="Guigo R."/>
            <person name="Alvarado L."/>
            <person name="Berlin A."/>
            <person name="Borenstein D."/>
            <person name="Chen Z."/>
            <person name="Engels R."/>
            <person name="Freedman E."/>
            <person name="Gellesch M."/>
            <person name="Goldberg J."/>
            <person name="Griggs A."/>
            <person name="Gujja S."/>
            <person name="Heiman D."/>
            <person name="Hepburn T."/>
            <person name="Howarth C."/>
            <person name="Jen D."/>
            <person name="Larson L."/>
            <person name="Lewis B."/>
            <person name="Mehta T."/>
            <person name="Park D."/>
            <person name="Pearson M."/>
            <person name="Roberts A."/>
            <person name="Saif S."/>
            <person name="Shenoy N."/>
            <person name="Sisk P."/>
            <person name="Stolte C."/>
            <person name="Sykes S."/>
            <person name="Walk T."/>
            <person name="White J."/>
            <person name="Yandava C."/>
            <person name="Burger G."/>
            <person name="Gray M.W."/>
            <person name="Holland P.W.H."/>
            <person name="King N."/>
            <person name="Lang F.B.F."/>
            <person name="Roger A.J."/>
            <person name="Ruiz-Trillo I."/>
            <person name="Lander E."/>
            <person name="Nusbaum C."/>
        </authorList>
    </citation>
    <scope>NUCLEOTIDE SEQUENCE [LARGE SCALE GENOMIC DNA]</scope>
    <source>
        <strain evidence="4">ATCC 38327</strain>
    </source>
</reference>
<dbReference type="VEuPathDB" id="FungiDB:AMAG_03473"/>
<dbReference type="FunFam" id="3.40.50.10480:FF:000002">
    <property type="entry name" value="Ribosome production factor 1"/>
    <property type="match status" value="1"/>
</dbReference>
<dbReference type="GO" id="GO:0030687">
    <property type="term" value="C:preribosome, large subunit precursor"/>
    <property type="evidence" value="ECO:0007669"/>
    <property type="project" value="TreeGrafter"/>
</dbReference>
<feature type="domain" description="Brix" evidence="2">
    <location>
        <begin position="101"/>
        <end position="285"/>
    </location>
</feature>
<dbReference type="GO" id="GO:0000470">
    <property type="term" value="P:maturation of LSU-rRNA"/>
    <property type="evidence" value="ECO:0007669"/>
    <property type="project" value="TreeGrafter"/>
</dbReference>